<proteinExistence type="predicted"/>
<name>A0A8T4C6P1_9ARCH</name>
<evidence type="ECO:0000313" key="1">
    <source>
        <dbReference type="EMBL" id="MBM3281844.1"/>
    </source>
</evidence>
<dbReference type="AlphaFoldDB" id="A0A8T4C6P1"/>
<sequence>MIKLLLRTVFRSLRSIQDWADEGAENERTYQNSQININQQNNKNINQISKMSVPQYRVINVWNYLTFKEGSQAHHITKILDFEEWIPMEEILRRVNELFGIQYQNERSLYPYLKTLVDAGLLEASMLGGKMRWRKKNLMQTINLMEEIENEVVVHSQPLQ</sequence>
<accession>A0A8T4C6P1</accession>
<protein>
    <submittedName>
        <fullName evidence="1">Uncharacterized protein</fullName>
    </submittedName>
</protein>
<evidence type="ECO:0000313" key="2">
    <source>
        <dbReference type="Proteomes" id="UP000774699"/>
    </source>
</evidence>
<organism evidence="1 2">
    <name type="scientific">Candidatus Iainarchaeum sp</name>
    <dbReference type="NCBI Taxonomy" id="3101447"/>
    <lineage>
        <taxon>Archaea</taxon>
        <taxon>Candidatus Iainarchaeota</taxon>
        <taxon>Candidatus Iainarchaeia</taxon>
        <taxon>Candidatus Iainarchaeales</taxon>
        <taxon>Candidatus Iainarchaeaceae</taxon>
        <taxon>Candidatus Iainarchaeum</taxon>
    </lineage>
</organism>
<dbReference type="EMBL" id="VGJJ01000003">
    <property type="protein sequence ID" value="MBM3281844.1"/>
    <property type="molecule type" value="Genomic_DNA"/>
</dbReference>
<comment type="caution">
    <text evidence="1">The sequence shown here is derived from an EMBL/GenBank/DDBJ whole genome shotgun (WGS) entry which is preliminary data.</text>
</comment>
<dbReference type="Proteomes" id="UP000774699">
    <property type="component" value="Unassembled WGS sequence"/>
</dbReference>
<reference evidence="1" key="1">
    <citation type="submission" date="2019-03" db="EMBL/GenBank/DDBJ databases">
        <title>Lake Tanganyika Metagenome-Assembled Genomes (MAGs).</title>
        <authorList>
            <person name="Tran P."/>
        </authorList>
    </citation>
    <scope>NUCLEOTIDE SEQUENCE</scope>
    <source>
        <strain evidence="1">M_DeepCast_50m_m2_156</strain>
    </source>
</reference>
<gene>
    <name evidence="1" type="ORF">FJY86_00700</name>
</gene>